<proteinExistence type="predicted"/>
<accession>A0A4Y7L0M1</accession>
<organism evidence="1 2">
    <name type="scientific">Papaver somniferum</name>
    <name type="common">Opium poppy</name>
    <dbReference type="NCBI Taxonomy" id="3469"/>
    <lineage>
        <taxon>Eukaryota</taxon>
        <taxon>Viridiplantae</taxon>
        <taxon>Streptophyta</taxon>
        <taxon>Embryophyta</taxon>
        <taxon>Tracheophyta</taxon>
        <taxon>Spermatophyta</taxon>
        <taxon>Magnoliopsida</taxon>
        <taxon>Ranunculales</taxon>
        <taxon>Papaveraceae</taxon>
        <taxon>Papaveroideae</taxon>
        <taxon>Papaver</taxon>
    </lineage>
</organism>
<sequence length="108" mass="12003">MDGSEMDSGCWYVEEDAYGGGWCSARLKEMLMSQFELWICTDEEMDLKKSVAGMDVLQLRLVLDVGTSGSNGMGLGFELRYWSSCAAVENGSNASTEFEDENGMEWLN</sequence>
<evidence type="ECO:0000313" key="2">
    <source>
        <dbReference type="Proteomes" id="UP000316621"/>
    </source>
</evidence>
<name>A0A4Y7L0M1_PAPSO</name>
<keyword evidence="2" id="KW-1185">Reference proteome</keyword>
<dbReference type="AlphaFoldDB" id="A0A4Y7L0M1"/>
<dbReference type="Gramene" id="RZC77759">
    <property type="protein sequence ID" value="RZC77759"/>
    <property type="gene ID" value="C5167_001954"/>
</dbReference>
<evidence type="ECO:0000313" key="1">
    <source>
        <dbReference type="EMBL" id="RZC77759.1"/>
    </source>
</evidence>
<dbReference type="Proteomes" id="UP000316621">
    <property type="component" value="Chromosome 9"/>
</dbReference>
<protein>
    <submittedName>
        <fullName evidence="1">Uncharacterized protein</fullName>
    </submittedName>
</protein>
<gene>
    <name evidence="1" type="ORF">C5167_001954</name>
</gene>
<dbReference type="EMBL" id="CM010723">
    <property type="protein sequence ID" value="RZC77759.1"/>
    <property type="molecule type" value="Genomic_DNA"/>
</dbReference>
<reference evidence="1 2" key="1">
    <citation type="journal article" date="2018" name="Science">
        <title>The opium poppy genome and morphinan production.</title>
        <authorList>
            <person name="Guo L."/>
            <person name="Winzer T."/>
            <person name="Yang X."/>
            <person name="Li Y."/>
            <person name="Ning Z."/>
            <person name="He Z."/>
            <person name="Teodor R."/>
            <person name="Lu Y."/>
            <person name="Bowser T.A."/>
            <person name="Graham I.A."/>
            <person name="Ye K."/>
        </authorList>
    </citation>
    <scope>NUCLEOTIDE SEQUENCE [LARGE SCALE GENOMIC DNA]</scope>
    <source>
        <strain evidence="2">cv. HN1</strain>
        <tissue evidence="1">Leaves</tissue>
    </source>
</reference>